<feature type="transmembrane region" description="Helical" evidence="8">
    <location>
        <begin position="315"/>
        <end position="340"/>
    </location>
</feature>
<keyword evidence="4 8" id="KW-0812">Transmembrane</keyword>
<evidence type="ECO:0000256" key="2">
    <source>
        <dbReference type="ARBA" id="ARBA00009749"/>
    </source>
</evidence>
<name>A0A0F9QX03_9ZZZZ</name>
<dbReference type="SUPFAM" id="SSF161093">
    <property type="entry name" value="MgtE membrane domain-like"/>
    <property type="match status" value="1"/>
</dbReference>
<comment type="subcellular location">
    <subcellularLocation>
        <location evidence="1">Membrane</location>
        <topology evidence="1">Multi-pass membrane protein</topology>
    </subcellularLocation>
</comment>
<keyword evidence="3" id="KW-0813">Transport</keyword>
<keyword evidence="5" id="KW-0460">Magnesium</keyword>
<dbReference type="Pfam" id="PF01769">
    <property type="entry name" value="MgtE"/>
    <property type="match status" value="1"/>
</dbReference>
<dbReference type="Pfam" id="PF00571">
    <property type="entry name" value="CBS"/>
    <property type="match status" value="1"/>
</dbReference>
<dbReference type="Gene3D" id="1.20.50.50">
    <property type="match status" value="1"/>
</dbReference>
<dbReference type="InterPro" id="IPR046342">
    <property type="entry name" value="CBS_dom_sf"/>
</dbReference>
<dbReference type="InterPro" id="IPR006667">
    <property type="entry name" value="SLC41_membr_dom"/>
</dbReference>
<dbReference type="AlphaFoldDB" id="A0A0F9QX03"/>
<comment type="caution">
    <text evidence="10">The sequence shown here is derived from an EMBL/GenBank/DDBJ whole genome shotgun (WGS) entry which is preliminary data.</text>
</comment>
<dbReference type="EMBL" id="LAZR01004319">
    <property type="protein sequence ID" value="KKN09673.1"/>
    <property type="molecule type" value="Genomic_DNA"/>
</dbReference>
<evidence type="ECO:0000256" key="8">
    <source>
        <dbReference type="SAM" id="Phobius"/>
    </source>
</evidence>
<dbReference type="PANTHER" id="PTHR41394">
    <property type="entry name" value="MAGNESIUM TRANSPORTER MGTE"/>
    <property type="match status" value="1"/>
</dbReference>
<dbReference type="SUPFAM" id="SSF54631">
    <property type="entry name" value="CBS-domain pair"/>
    <property type="match status" value="1"/>
</dbReference>
<comment type="similarity">
    <text evidence="2">Belongs to the SLC41A transporter family.</text>
</comment>
<dbReference type="InterPro" id="IPR036739">
    <property type="entry name" value="SLC41_membr_dom_sf"/>
</dbReference>
<reference evidence="10" key="1">
    <citation type="journal article" date="2015" name="Nature">
        <title>Complex archaea that bridge the gap between prokaryotes and eukaryotes.</title>
        <authorList>
            <person name="Spang A."/>
            <person name="Saw J.H."/>
            <person name="Jorgensen S.L."/>
            <person name="Zaremba-Niedzwiedzka K."/>
            <person name="Martijn J."/>
            <person name="Lind A.E."/>
            <person name="van Eijk R."/>
            <person name="Schleper C."/>
            <person name="Guy L."/>
            <person name="Ettema T.J."/>
        </authorList>
    </citation>
    <scope>NUCLEOTIDE SEQUENCE</scope>
</reference>
<organism evidence="10">
    <name type="scientific">marine sediment metagenome</name>
    <dbReference type="NCBI Taxonomy" id="412755"/>
    <lineage>
        <taxon>unclassified sequences</taxon>
        <taxon>metagenomes</taxon>
        <taxon>ecological metagenomes</taxon>
    </lineage>
</organism>
<evidence type="ECO:0000256" key="4">
    <source>
        <dbReference type="ARBA" id="ARBA00022692"/>
    </source>
</evidence>
<evidence type="ECO:0000256" key="5">
    <source>
        <dbReference type="ARBA" id="ARBA00022842"/>
    </source>
</evidence>
<feature type="transmembrane region" description="Helical" evidence="8">
    <location>
        <begin position="389"/>
        <end position="414"/>
    </location>
</feature>
<dbReference type="GO" id="GO:0016020">
    <property type="term" value="C:membrane"/>
    <property type="evidence" value="ECO:0007669"/>
    <property type="project" value="UniProtKB-SubCell"/>
</dbReference>
<dbReference type="SUPFAM" id="SSF158791">
    <property type="entry name" value="MgtE N-terminal domain-like"/>
    <property type="match status" value="1"/>
</dbReference>
<dbReference type="Gene3D" id="3.10.580.10">
    <property type="entry name" value="CBS-domain"/>
    <property type="match status" value="1"/>
</dbReference>
<feature type="transmembrane region" description="Helical" evidence="8">
    <location>
        <begin position="361"/>
        <end position="383"/>
    </location>
</feature>
<evidence type="ECO:0000256" key="6">
    <source>
        <dbReference type="ARBA" id="ARBA00022989"/>
    </source>
</evidence>
<evidence type="ECO:0000256" key="7">
    <source>
        <dbReference type="ARBA" id="ARBA00023136"/>
    </source>
</evidence>
<feature type="domain" description="CBS" evidence="9">
    <location>
        <begin position="202"/>
        <end position="261"/>
    </location>
</feature>
<dbReference type="GO" id="GO:0008324">
    <property type="term" value="F:monoatomic cation transmembrane transporter activity"/>
    <property type="evidence" value="ECO:0007669"/>
    <property type="project" value="InterPro"/>
</dbReference>
<protein>
    <recommendedName>
        <fullName evidence="9">CBS domain-containing protein</fullName>
    </recommendedName>
</protein>
<evidence type="ECO:0000256" key="3">
    <source>
        <dbReference type="ARBA" id="ARBA00022448"/>
    </source>
</evidence>
<feature type="transmembrane region" description="Helical" evidence="8">
    <location>
        <begin position="426"/>
        <end position="449"/>
    </location>
</feature>
<dbReference type="PANTHER" id="PTHR41394:SF5">
    <property type="entry name" value="SLC41A_MGTE INTEGRAL MEMBRANE DOMAIN-CONTAINING PROTEIN"/>
    <property type="match status" value="1"/>
</dbReference>
<dbReference type="InterPro" id="IPR000644">
    <property type="entry name" value="CBS_dom"/>
</dbReference>
<accession>A0A0F9QX03</accession>
<dbReference type="SMART" id="SM00924">
    <property type="entry name" value="MgtE_N"/>
    <property type="match status" value="1"/>
</dbReference>
<sequence length="450" mass="49425">MIEYPVDQLPQLINDLLQCDTTERKNKLLADAQLTLSTEHLSLLFEAIPKEQRLEIWQLLDEDTQHEIFVNLSDDSCLWLLQTLEDTDAFKLLDEVNVEELLELEEVIPERFVEYAKKQLDEAQTKQYDLAQQYPPEQLGHWLGFDFLKVSEKLTAGGAKKLLHKGLPQYSEVIYLVSRKGSLIGEVAVNDLIKASDTDSLMTLANHDFSSLHADDDLYEAAEVVIHSEQMALPVVNADNKLLGRLTIASAYELRQEIADEAAAKAGGLREDEDLFASVRKSAKNRGIWLGINLATAFLASWFIGLFGATIEQVVALAVLMPVVASMGGIAGSQTLTVIVRGLALGQVTDSNRNALLKKELRVGAVNGLVWAFVIGLLTFLWFNDLMLSITITVAILLNLVAASLAGVVIPSILDKMKIDPALSGSVILTTVTDIVGFVTFLGLGSLLLL</sequence>
<dbReference type="InterPro" id="IPR006668">
    <property type="entry name" value="Mg_transptr_MgtE_intracell_dom"/>
</dbReference>
<evidence type="ECO:0000259" key="9">
    <source>
        <dbReference type="PROSITE" id="PS51371"/>
    </source>
</evidence>
<keyword evidence="7 8" id="KW-0472">Membrane</keyword>
<dbReference type="PROSITE" id="PS51371">
    <property type="entry name" value="CBS"/>
    <property type="match status" value="1"/>
</dbReference>
<evidence type="ECO:0000256" key="1">
    <source>
        <dbReference type="ARBA" id="ARBA00004141"/>
    </source>
</evidence>
<proteinExistence type="inferred from homology"/>
<evidence type="ECO:0000313" key="10">
    <source>
        <dbReference type="EMBL" id="KKN09673.1"/>
    </source>
</evidence>
<feature type="transmembrane region" description="Helical" evidence="8">
    <location>
        <begin position="288"/>
        <end position="309"/>
    </location>
</feature>
<keyword evidence="6 8" id="KW-1133">Transmembrane helix</keyword>
<gene>
    <name evidence="10" type="ORF">LCGC14_1044220</name>
</gene>
<dbReference type="Gene3D" id="1.10.357.20">
    <property type="entry name" value="SLC41 divalent cation transporters, integral membrane domain"/>
    <property type="match status" value="1"/>
</dbReference>
<dbReference type="Pfam" id="PF03448">
    <property type="entry name" value="MgtE_N"/>
    <property type="match status" value="1"/>
</dbReference>